<keyword evidence="2" id="KW-0812">Transmembrane</keyword>
<evidence type="ECO:0008006" key="5">
    <source>
        <dbReference type="Google" id="ProtNLM"/>
    </source>
</evidence>
<feature type="region of interest" description="Disordered" evidence="1">
    <location>
        <begin position="1"/>
        <end position="35"/>
    </location>
</feature>
<accession>A0A518ETL4</accession>
<name>A0A518ETL4_9BACT</name>
<evidence type="ECO:0000256" key="2">
    <source>
        <dbReference type="SAM" id="Phobius"/>
    </source>
</evidence>
<dbReference type="RefSeq" id="WP_145198435.1">
    <property type="nucleotide sequence ID" value="NZ_CP036434.1"/>
</dbReference>
<dbReference type="AlphaFoldDB" id="A0A518ETL4"/>
<keyword evidence="4" id="KW-1185">Reference proteome</keyword>
<organism evidence="3 4">
    <name type="scientific">Saltatorellus ferox</name>
    <dbReference type="NCBI Taxonomy" id="2528018"/>
    <lineage>
        <taxon>Bacteria</taxon>
        <taxon>Pseudomonadati</taxon>
        <taxon>Planctomycetota</taxon>
        <taxon>Planctomycetia</taxon>
        <taxon>Planctomycetia incertae sedis</taxon>
        <taxon>Saltatorellus</taxon>
    </lineage>
</organism>
<evidence type="ECO:0000313" key="3">
    <source>
        <dbReference type="EMBL" id="QDV07420.1"/>
    </source>
</evidence>
<evidence type="ECO:0000256" key="1">
    <source>
        <dbReference type="SAM" id="MobiDB-lite"/>
    </source>
</evidence>
<gene>
    <name evidence="3" type="ORF">Poly30_29440</name>
</gene>
<sequence length="407" mass="44817">MSPSGSHSPVTGPAGEGGGGGRIGLSPAVQPPPERTLEEVAYQSKESPRAEADLTCDDCGAPLRWSPDVGALTCEYCGAHRAVAVAQGTIVERPLTREAVASAARGLGREVRVLNCETCDARVTFEGASVSEACPFCGSPGVLSQEANRHALRPESLIPLEVGQERVKAEFHRWIHGLWFRPNALKETKRFDAIGVYVPAWTYDAEVHSDWSAQSGTYYYVTERYTTRENGRSVTRTRQVQKVRWRPAWGQRDDSYDDVLVIASRGIDGKLGQRLGPFAAEGLVPYSPEYLAGWHAEEYQTDLEAGWQEAKGRIEASQRSRCAGDVPGDTQRALKVQNRITDIRWKHVLLPMWSVTYQFRGKPYAVLVHGQSGRIVGRAPYSWIKILLFVLLLLAVAAVITATTQGR</sequence>
<keyword evidence="2" id="KW-1133">Transmembrane helix</keyword>
<proteinExistence type="predicted"/>
<dbReference type="Proteomes" id="UP000320390">
    <property type="component" value="Chromosome"/>
</dbReference>
<keyword evidence="2" id="KW-0472">Membrane</keyword>
<protein>
    <recommendedName>
        <fullName evidence="5">DNA-directed RNA polymerase subunit P</fullName>
    </recommendedName>
</protein>
<feature type="transmembrane region" description="Helical" evidence="2">
    <location>
        <begin position="381"/>
        <end position="402"/>
    </location>
</feature>
<evidence type="ECO:0000313" key="4">
    <source>
        <dbReference type="Proteomes" id="UP000320390"/>
    </source>
</evidence>
<reference evidence="3 4" key="1">
    <citation type="submission" date="2019-02" db="EMBL/GenBank/DDBJ databases">
        <title>Deep-cultivation of Planctomycetes and their phenomic and genomic characterization uncovers novel biology.</title>
        <authorList>
            <person name="Wiegand S."/>
            <person name="Jogler M."/>
            <person name="Boedeker C."/>
            <person name="Pinto D."/>
            <person name="Vollmers J."/>
            <person name="Rivas-Marin E."/>
            <person name="Kohn T."/>
            <person name="Peeters S.H."/>
            <person name="Heuer A."/>
            <person name="Rast P."/>
            <person name="Oberbeckmann S."/>
            <person name="Bunk B."/>
            <person name="Jeske O."/>
            <person name="Meyerdierks A."/>
            <person name="Storesund J.E."/>
            <person name="Kallscheuer N."/>
            <person name="Luecker S."/>
            <person name="Lage O.M."/>
            <person name="Pohl T."/>
            <person name="Merkel B.J."/>
            <person name="Hornburger P."/>
            <person name="Mueller R.-W."/>
            <person name="Bruemmer F."/>
            <person name="Labrenz M."/>
            <person name="Spormann A.M."/>
            <person name="Op den Camp H."/>
            <person name="Overmann J."/>
            <person name="Amann R."/>
            <person name="Jetten M.S.M."/>
            <person name="Mascher T."/>
            <person name="Medema M.H."/>
            <person name="Devos D.P."/>
            <person name="Kaster A.-K."/>
            <person name="Ovreas L."/>
            <person name="Rohde M."/>
            <person name="Galperin M.Y."/>
            <person name="Jogler C."/>
        </authorList>
    </citation>
    <scope>NUCLEOTIDE SEQUENCE [LARGE SCALE GENOMIC DNA]</scope>
    <source>
        <strain evidence="3 4">Poly30</strain>
    </source>
</reference>
<dbReference type="PANTHER" id="PTHR37826:SF3">
    <property type="entry name" value="J DOMAIN-CONTAINING PROTEIN"/>
    <property type="match status" value="1"/>
</dbReference>
<dbReference type="OrthoDB" id="3182597at2"/>
<dbReference type="PANTHER" id="PTHR37826">
    <property type="entry name" value="FLOTILLIN BAND_7_5 DOMAIN PROTEIN"/>
    <property type="match status" value="1"/>
</dbReference>
<feature type="compositionally biased region" description="Gly residues" evidence="1">
    <location>
        <begin position="14"/>
        <end position="23"/>
    </location>
</feature>
<dbReference type="EMBL" id="CP036434">
    <property type="protein sequence ID" value="QDV07420.1"/>
    <property type="molecule type" value="Genomic_DNA"/>
</dbReference>